<sequence>MSKELIDKNKAQESQNEIPTPESRIEWVRNLINGGKLISIDSSEFETKKAICAGGYGLIVLCRWKNENRDVVLKHMAEIEGDEQLKVFQQVKDGVKIKGVDNIIRFYGVSYFDDGKDTKHDKSSDIYSFGVVMWEISNNGKDPFENQHQQIENDLKDIDINDKWIDEPPSPASCSSSVLNILT</sequence>
<reference evidence="1" key="1">
    <citation type="submission" date="2021-06" db="EMBL/GenBank/DDBJ databases">
        <authorList>
            <person name="Kallberg Y."/>
            <person name="Tangrot J."/>
            <person name="Rosling A."/>
        </authorList>
    </citation>
    <scope>NUCLEOTIDE SEQUENCE</scope>
    <source>
        <strain evidence="1">CL356</strain>
    </source>
</reference>
<gene>
    <name evidence="1" type="ORF">ACOLOM_LOCUS9217</name>
</gene>
<evidence type="ECO:0000313" key="1">
    <source>
        <dbReference type="EMBL" id="CAG8677828.1"/>
    </source>
</evidence>
<organism evidence="1 2">
    <name type="scientific">Acaulospora colombiana</name>
    <dbReference type="NCBI Taxonomy" id="27376"/>
    <lineage>
        <taxon>Eukaryota</taxon>
        <taxon>Fungi</taxon>
        <taxon>Fungi incertae sedis</taxon>
        <taxon>Mucoromycota</taxon>
        <taxon>Glomeromycotina</taxon>
        <taxon>Glomeromycetes</taxon>
        <taxon>Diversisporales</taxon>
        <taxon>Acaulosporaceae</taxon>
        <taxon>Acaulospora</taxon>
    </lineage>
</organism>
<evidence type="ECO:0000313" key="2">
    <source>
        <dbReference type="Proteomes" id="UP000789525"/>
    </source>
</evidence>
<feature type="non-terminal residue" evidence="1">
    <location>
        <position position="183"/>
    </location>
</feature>
<keyword evidence="2" id="KW-1185">Reference proteome</keyword>
<proteinExistence type="predicted"/>
<name>A0ACA9NW01_9GLOM</name>
<comment type="caution">
    <text evidence="1">The sequence shown here is derived from an EMBL/GenBank/DDBJ whole genome shotgun (WGS) entry which is preliminary data.</text>
</comment>
<protein>
    <submittedName>
        <fullName evidence="1">7702_t:CDS:1</fullName>
    </submittedName>
</protein>
<dbReference type="EMBL" id="CAJVPT010026038">
    <property type="protein sequence ID" value="CAG8677828.1"/>
    <property type="molecule type" value="Genomic_DNA"/>
</dbReference>
<accession>A0ACA9NW01</accession>
<dbReference type="Proteomes" id="UP000789525">
    <property type="component" value="Unassembled WGS sequence"/>
</dbReference>